<evidence type="ECO:0000313" key="6">
    <source>
        <dbReference type="Proteomes" id="UP001458880"/>
    </source>
</evidence>
<dbReference type="GO" id="GO:0008474">
    <property type="term" value="F:palmitoyl-(protein) hydrolase activity"/>
    <property type="evidence" value="ECO:0007669"/>
    <property type="project" value="UniProtKB-EC"/>
</dbReference>
<evidence type="ECO:0000256" key="1">
    <source>
        <dbReference type="ARBA" id="ARBA00006499"/>
    </source>
</evidence>
<dbReference type="GO" id="GO:0005737">
    <property type="term" value="C:cytoplasm"/>
    <property type="evidence" value="ECO:0007669"/>
    <property type="project" value="TreeGrafter"/>
</dbReference>
<dbReference type="AlphaFoldDB" id="A0AAW1LAS7"/>
<dbReference type="PANTHER" id="PTHR10655">
    <property type="entry name" value="LYSOPHOSPHOLIPASE-RELATED"/>
    <property type="match status" value="1"/>
</dbReference>
<accession>A0AAW1LAS7</accession>
<feature type="domain" description="Phospholipase/carboxylesterase/thioesterase" evidence="4">
    <location>
        <begin position="38"/>
        <end position="236"/>
    </location>
</feature>
<dbReference type="InterPro" id="IPR050565">
    <property type="entry name" value="LYPA1-2/EST-like"/>
</dbReference>
<keyword evidence="6" id="KW-1185">Reference proteome</keyword>
<dbReference type="SUPFAM" id="SSF53474">
    <property type="entry name" value="alpha/beta-Hydrolases"/>
    <property type="match status" value="1"/>
</dbReference>
<protein>
    <recommendedName>
        <fullName evidence="2">palmitoyl-protein hydrolase</fullName>
        <ecNumber evidence="2">3.1.2.22</ecNumber>
    </recommendedName>
</protein>
<dbReference type="InterPro" id="IPR029058">
    <property type="entry name" value="AB_hydrolase_fold"/>
</dbReference>
<evidence type="ECO:0000256" key="3">
    <source>
        <dbReference type="ARBA" id="ARBA00022801"/>
    </source>
</evidence>
<dbReference type="PANTHER" id="PTHR10655:SF17">
    <property type="entry name" value="LYSOPHOSPHOLIPASE-LIKE PROTEIN 1"/>
    <property type="match status" value="1"/>
</dbReference>
<reference evidence="5 6" key="1">
    <citation type="journal article" date="2024" name="BMC Genomics">
        <title>De novo assembly and annotation of Popillia japonica's genome with initial clues to its potential as an invasive pest.</title>
        <authorList>
            <person name="Cucini C."/>
            <person name="Boschi S."/>
            <person name="Funari R."/>
            <person name="Cardaioli E."/>
            <person name="Iannotti N."/>
            <person name="Marturano G."/>
            <person name="Paoli F."/>
            <person name="Bruttini M."/>
            <person name="Carapelli A."/>
            <person name="Frati F."/>
            <person name="Nardi F."/>
        </authorList>
    </citation>
    <scope>NUCLEOTIDE SEQUENCE [LARGE SCALE GENOMIC DNA]</scope>
    <source>
        <strain evidence="5">DMR45628</strain>
    </source>
</reference>
<dbReference type="InterPro" id="IPR003140">
    <property type="entry name" value="PLipase/COase/thioEstase"/>
</dbReference>
<organism evidence="5 6">
    <name type="scientific">Popillia japonica</name>
    <name type="common">Japanese beetle</name>
    <dbReference type="NCBI Taxonomy" id="7064"/>
    <lineage>
        <taxon>Eukaryota</taxon>
        <taxon>Metazoa</taxon>
        <taxon>Ecdysozoa</taxon>
        <taxon>Arthropoda</taxon>
        <taxon>Hexapoda</taxon>
        <taxon>Insecta</taxon>
        <taxon>Pterygota</taxon>
        <taxon>Neoptera</taxon>
        <taxon>Endopterygota</taxon>
        <taxon>Coleoptera</taxon>
        <taxon>Polyphaga</taxon>
        <taxon>Scarabaeiformia</taxon>
        <taxon>Scarabaeidae</taxon>
        <taxon>Rutelinae</taxon>
        <taxon>Popillia</taxon>
    </lineage>
</organism>
<keyword evidence="3" id="KW-0378">Hydrolase</keyword>
<evidence type="ECO:0000313" key="5">
    <source>
        <dbReference type="EMBL" id="KAK9732081.1"/>
    </source>
</evidence>
<comment type="similarity">
    <text evidence="1">Belongs to the AB hydrolase superfamily. AB hydrolase 2 family.</text>
</comment>
<dbReference type="Gene3D" id="3.40.50.1820">
    <property type="entry name" value="alpha/beta hydrolase"/>
    <property type="match status" value="1"/>
</dbReference>
<dbReference type="EMBL" id="JASPKY010000122">
    <property type="protein sequence ID" value="KAK9732081.1"/>
    <property type="molecule type" value="Genomic_DNA"/>
</dbReference>
<gene>
    <name evidence="5" type="ORF">QE152_g13090</name>
</gene>
<dbReference type="EC" id="3.1.2.22" evidence="2"/>
<name>A0AAW1LAS7_POPJA</name>
<evidence type="ECO:0000259" key="4">
    <source>
        <dbReference type="Pfam" id="PF02230"/>
    </source>
</evidence>
<dbReference type="Proteomes" id="UP001458880">
    <property type="component" value="Unassembled WGS sequence"/>
</dbReference>
<dbReference type="Pfam" id="PF02230">
    <property type="entry name" value="Abhydrolase_2"/>
    <property type="match status" value="1"/>
</dbReference>
<sequence>MLKQKNNINTGTVIFLHGSGDTGSGIFDWMKFLIGCVLGDTGSGIFDWMKFLIGDFALPHLKFLFPTAPLRSYTPLNGEMSNVWFDRYDIIPSVPEHDETLNSIDIELKSLIDGELAKGISLDKIIIGGFSMGGAMALHTAYRSTPGFAGVFALSSFLNDNSSVYSALQNLPESLDTPLIMFHGDRDTLVLPKWGKTTYDNLIKQGVHGEFHIVKNCLHELKKKQLQHLLEWINKILPEK</sequence>
<proteinExistence type="inferred from homology"/>
<dbReference type="GO" id="GO:0052689">
    <property type="term" value="F:carboxylic ester hydrolase activity"/>
    <property type="evidence" value="ECO:0007669"/>
    <property type="project" value="TreeGrafter"/>
</dbReference>
<evidence type="ECO:0000256" key="2">
    <source>
        <dbReference type="ARBA" id="ARBA00012423"/>
    </source>
</evidence>
<comment type="caution">
    <text evidence="5">The sequence shown here is derived from an EMBL/GenBank/DDBJ whole genome shotgun (WGS) entry which is preliminary data.</text>
</comment>